<dbReference type="InterPro" id="IPR051359">
    <property type="entry name" value="CaCA_antiporter"/>
</dbReference>
<gene>
    <name evidence="9" type="primary">CAX8</name>
    <name evidence="9" type="ORF">PICST_64088</name>
</gene>
<feature type="transmembrane region" description="Helical" evidence="7">
    <location>
        <begin position="378"/>
        <end position="395"/>
    </location>
</feature>
<keyword evidence="3" id="KW-0813">Transport</keyword>
<name>A3M0C8_PICST</name>
<evidence type="ECO:0000256" key="3">
    <source>
        <dbReference type="ARBA" id="ARBA00022448"/>
    </source>
</evidence>
<dbReference type="Gene3D" id="1.20.1420.30">
    <property type="entry name" value="NCX, central ion-binding region"/>
    <property type="match status" value="2"/>
</dbReference>
<evidence type="ECO:0000256" key="4">
    <source>
        <dbReference type="ARBA" id="ARBA00022692"/>
    </source>
</evidence>
<feature type="transmembrane region" description="Helical" evidence="7">
    <location>
        <begin position="415"/>
        <end position="440"/>
    </location>
</feature>
<comment type="similarity">
    <text evidence="2">Belongs to the Ca(2+):cation antiporter (CaCA) (TC 2.A.19) family.</text>
</comment>
<dbReference type="GeneID" id="4840903"/>
<feature type="domain" description="Sodium/calcium exchanger membrane region" evidence="8">
    <location>
        <begin position="43"/>
        <end position="183"/>
    </location>
</feature>
<evidence type="ECO:0000256" key="7">
    <source>
        <dbReference type="SAM" id="Phobius"/>
    </source>
</evidence>
<feature type="transmembrane region" description="Helical" evidence="7">
    <location>
        <begin position="452"/>
        <end position="473"/>
    </location>
</feature>
<evidence type="ECO:0000313" key="9">
    <source>
        <dbReference type="EMBL" id="ABN68688.2"/>
    </source>
</evidence>
<reference evidence="9 10" key="1">
    <citation type="journal article" date="2007" name="Nat. Biotechnol.">
        <title>Genome sequence of the lignocellulose-bioconverting and xylose-fermenting yeast Pichia stipitis.</title>
        <authorList>
            <person name="Jeffries T.W."/>
            <person name="Grigoriev I.V."/>
            <person name="Grimwood J."/>
            <person name="Laplaza J.M."/>
            <person name="Aerts A."/>
            <person name="Salamov A."/>
            <person name="Schmutz J."/>
            <person name="Lindquist E."/>
            <person name="Dehal P."/>
            <person name="Shapiro H."/>
            <person name="Jin Y.S."/>
            <person name="Passoth V."/>
            <person name="Richardson P.M."/>
        </authorList>
    </citation>
    <scope>NUCLEOTIDE SEQUENCE [LARGE SCALE GENOMIC DNA]</scope>
    <source>
        <strain evidence="10">ATCC 58785 / CBS 6054 / NBRC 10063 / NRRL Y-11545</strain>
    </source>
</reference>
<dbReference type="EMBL" id="CP000502">
    <property type="protein sequence ID" value="ABN68688.2"/>
    <property type="molecule type" value="Genomic_DNA"/>
</dbReference>
<dbReference type="KEGG" id="pic:PICST_64088"/>
<feature type="non-terminal residue" evidence="9">
    <location>
        <position position="1"/>
    </location>
</feature>
<dbReference type="PANTHER" id="PTHR12266:SF0">
    <property type="entry name" value="MITOCHONDRIAL SODIUM_CALCIUM EXCHANGER PROTEIN"/>
    <property type="match status" value="1"/>
</dbReference>
<feature type="domain" description="Sodium/calcium exchanger membrane region" evidence="8">
    <location>
        <begin position="352"/>
        <end position="497"/>
    </location>
</feature>
<dbReference type="InterPro" id="IPR044880">
    <property type="entry name" value="NCX_ion-bd_dom_sf"/>
</dbReference>
<dbReference type="GO" id="GO:0008324">
    <property type="term" value="F:monoatomic cation transmembrane transporter activity"/>
    <property type="evidence" value="ECO:0007669"/>
    <property type="project" value="TreeGrafter"/>
</dbReference>
<dbReference type="InterPro" id="IPR004837">
    <property type="entry name" value="NaCa_Exmemb"/>
</dbReference>
<dbReference type="eggNOG" id="KOG2399">
    <property type="taxonomic scope" value="Eukaryota"/>
</dbReference>
<dbReference type="OMA" id="LGYIVCP"/>
<dbReference type="PANTHER" id="PTHR12266">
    <property type="entry name" value="NA+/CA2+ K+ INDEPENDENT EXCHANGER"/>
    <property type="match status" value="1"/>
</dbReference>
<keyword evidence="5 7" id="KW-1133">Transmembrane helix</keyword>
<keyword evidence="10" id="KW-1185">Reference proteome</keyword>
<evidence type="ECO:0000256" key="5">
    <source>
        <dbReference type="ARBA" id="ARBA00022989"/>
    </source>
</evidence>
<dbReference type="OrthoDB" id="407410at2759"/>
<feature type="transmembrane region" description="Helical" evidence="7">
    <location>
        <begin position="106"/>
        <end position="128"/>
    </location>
</feature>
<protein>
    <submittedName>
        <fullName evidence="9">K+-dependent Na+:Ca2+ antiporter</fullName>
    </submittedName>
</protein>
<evidence type="ECO:0000313" key="10">
    <source>
        <dbReference type="Proteomes" id="UP000002258"/>
    </source>
</evidence>
<keyword evidence="4 7" id="KW-0812">Transmembrane</keyword>
<dbReference type="Pfam" id="PF01699">
    <property type="entry name" value="Na_Ca_ex"/>
    <property type="match status" value="2"/>
</dbReference>
<accession>A3M0C8</accession>
<proteinExistence type="inferred from homology"/>
<dbReference type="RefSeq" id="XP_001386717.2">
    <property type="nucleotide sequence ID" value="XM_001386680.1"/>
</dbReference>
<dbReference type="FunCoup" id="A3M0C8">
    <property type="interactions" value="224"/>
</dbReference>
<dbReference type="Proteomes" id="UP000002258">
    <property type="component" value="Chromosome 8"/>
</dbReference>
<feature type="transmembrane region" description="Helical" evidence="7">
    <location>
        <begin position="32"/>
        <end position="60"/>
    </location>
</feature>
<feature type="transmembrane region" description="Helical" evidence="7">
    <location>
        <begin position="485"/>
        <end position="503"/>
    </location>
</feature>
<feature type="transmembrane region" description="Helical" evidence="7">
    <location>
        <begin position="323"/>
        <end position="341"/>
    </location>
</feature>
<dbReference type="InParanoid" id="A3M0C8"/>
<sequence length="505" mass="57029">SYCHYIEKHCDPEYFAISKYYFCSRYVGSTSLLLAVSLAIIVTLVVILLSLTILVANYLFKNLNDVTVNLNINNQILGFILVPLSNTFPDMINYYVALNSGSSDLVIGQLVGSILILFTVVIGLISVFNSPFEVVHKKVLAIDFAWVLLVLVIFSYILSDGRITIVECAFMASAYLVYIAFLCLFNKEKMSEDQECQNLLSHQAHPNHSSEYLEVPYNIEDALSILSNEEVSYGAISPSKSPSSLVETEDLEQQKALSISKFFVNVIDMIFFILIPIHLTERDSDELHWKHKINEYKALHYWFLIEIPLLFNYQFFHFAWTTLISIILVEFLLVELAYDHVPPKFRSIIISIAGVANTLIITSEFSMKILEILKNFGLIWHISDYLLGLLVFSISNSINDLVTNLTISTKINPILGINACLGTPMLIILLGIGVNGIIVLLKHGQTAIKFSLTDNVVISMTSLLLIVAFYFVYIPLNNWQFDKRGGLILIAWYAMTTGVNCYLEM</sequence>
<evidence type="ECO:0000256" key="1">
    <source>
        <dbReference type="ARBA" id="ARBA00004141"/>
    </source>
</evidence>
<feature type="transmembrane region" description="Helical" evidence="7">
    <location>
        <begin position="347"/>
        <end position="366"/>
    </location>
</feature>
<feature type="transmembrane region" description="Helical" evidence="7">
    <location>
        <begin position="164"/>
        <end position="185"/>
    </location>
</feature>
<dbReference type="AlphaFoldDB" id="A3M0C8"/>
<feature type="transmembrane region" description="Helical" evidence="7">
    <location>
        <begin position="140"/>
        <end position="158"/>
    </location>
</feature>
<feature type="transmembrane region" description="Helical" evidence="7">
    <location>
        <begin position="262"/>
        <end position="279"/>
    </location>
</feature>
<comment type="subcellular location">
    <subcellularLocation>
        <location evidence="1">Membrane</location>
        <topology evidence="1">Multi-pass membrane protein</topology>
    </subcellularLocation>
</comment>
<evidence type="ECO:0000256" key="6">
    <source>
        <dbReference type="ARBA" id="ARBA00023136"/>
    </source>
</evidence>
<evidence type="ECO:0000259" key="8">
    <source>
        <dbReference type="Pfam" id="PF01699"/>
    </source>
</evidence>
<organism evidence="9 10">
    <name type="scientific">Scheffersomyces stipitis (strain ATCC 58785 / CBS 6054 / NBRC 10063 / NRRL Y-11545)</name>
    <name type="common">Yeast</name>
    <name type="synonym">Pichia stipitis</name>
    <dbReference type="NCBI Taxonomy" id="322104"/>
    <lineage>
        <taxon>Eukaryota</taxon>
        <taxon>Fungi</taxon>
        <taxon>Dikarya</taxon>
        <taxon>Ascomycota</taxon>
        <taxon>Saccharomycotina</taxon>
        <taxon>Pichiomycetes</taxon>
        <taxon>Debaryomycetaceae</taxon>
        <taxon>Scheffersomyces</taxon>
    </lineage>
</organism>
<evidence type="ECO:0000256" key="2">
    <source>
        <dbReference type="ARBA" id="ARBA00008170"/>
    </source>
</evidence>
<dbReference type="GO" id="GO:0016020">
    <property type="term" value="C:membrane"/>
    <property type="evidence" value="ECO:0007669"/>
    <property type="project" value="UniProtKB-SubCell"/>
</dbReference>
<keyword evidence="6 7" id="KW-0472">Membrane</keyword>
<dbReference type="HOGENOM" id="CLU_004979_2_2_1"/>
<dbReference type="GO" id="GO:0006874">
    <property type="term" value="P:intracellular calcium ion homeostasis"/>
    <property type="evidence" value="ECO:0007669"/>
    <property type="project" value="TreeGrafter"/>
</dbReference>